<name>A0AAE0LY11_9PEZI</name>
<gene>
    <name evidence="1" type="ORF">B0H66DRAFT_393978</name>
</gene>
<dbReference type="AlphaFoldDB" id="A0AAE0LY11"/>
<accession>A0AAE0LY11</accession>
<proteinExistence type="predicted"/>
<reference evidence="1" key="1">
    <citation type="journal article" date="2023" name="Mol. Phylogenet. Evol.">
        <title>Genome-scale phylogeny and comparative genomics of the fungal order Sordariales.</title>
        <authorList>
            <person name="Hensen N."/>
            <person name="Bonometti L."/>
            <person name="Westerberg I."/>
            <person name="Brannstrom I.O."/>
            <person name="Guillou S."/>
            <person name="Cros-Aarteil S."/>
            <person name="Calhoun S."/>
            <person name="Haridas S."/>
            <person name="Kuo A."/>
            <person name="Mondo S."/>
            <person name="Pangilinan J."/>
            <person name="Riley R."/>
            <person name="LaButti K."/>
            <person name="Andreopoulos B."/>
            <person name="Lipzen A."/>
            <person name="Chen C."/>
            <person name="Yan M."/>
            <person name="Daum C."/>
            <person name="Ng V."/>
            <person name="Clum A."/>
            <person name="Steindorff A."/>
            <person name="Ohm R.A."/>
            <person name="Martin F."/>
            <person name="Silar P."/>
            <person name="Natvig D.O."/>
            <person name="Lalanne C."/>
            <person name="Gautier V."/>
            <person name="Ament-Velasquez S.L."/>
            <person name="Kruys A."/>
            <person name="Hutchinson M.I."/>
            <person name="Powell A.J."/>
            <person name="Barry K."/>
            <person name="Miller A.N."/>
            <person name="Grigoriev I.V."/>
            <person name="Debuchy R."/>
            <person name="Gladieux P."/>
            <person name="Hiltunen Thoren M."/>
            <person name="Johannesson H."/>
        </authorList>
    </citation>
    <scope>NUCLEOTIDE SEQUENCE</scope>
    <source>
        <strain evidence="1">CBS 118394</strain>
    </source>
</reference>
<dbReference type="Proteomes" id="UP001283341">
    <property type="component" value="Unassembled WGS sequence"/>
</dbReference>
<comment type="caution">
    <text evidence="1">The sequence shown here is derived from an EMBL/GenBank/DDBJ whole genome shotgun (WGS) entry which is preliminary data.</text>
</comment>
<evidence type="ECO:0000313" key="1">
    <source>
        <dbReference type="EMBL" id="KAK3312076.1"/>
    </source>
</evidence>
<evidence type="ECO:0000313" key="2">
    <source>
        <dbReference type="Proteomes" id="UP001283341"/>
    </source>
</evidence>
<keyword evidence="2" id="KW-1185">Reference proteome</keyword>
<organism evidence="1 2">
    <name type="scientific">Apodospora peruviana</name>
    <dbReference type="NCBI Taxonomy" id="516989"/>
    <lineage>
        <taxon>Eukaryota</taxon>
        <taxon>Fungi</taxon>
        <taxon>Dikarya</taxon>
        <taxon>Ascomycota</taxon>
        <taxon>Pezizomycotina</taxon>
        <taxon>Sordariomycetes</taxon>
        <taxon>Sordariomycetidae</taxon>
        <taxon>Sordariales</taxon>
        <taxon>Lasiosphaeriaceae</taxon>
        <taxon>Apodospora</taxon>
    </lineage>
</organism>
<reference evidence="1" key="2">
    <citation type="submission" date="2023-06" db="EMBL/GenBank/DDBJ databases">
        <authorList>
            <consortium name="Lawrence Berkeley National Laboratory"/>
            <person name="Haridas S."/>
            <person name="Hensen N."/>
            <person name="Bonometti L."/>
            <person name="Westerberg I."/>
            <person name="Brannstrom I.O."/>
            <person name="Guillou S."/>
            <person name="Cros-Aarteil S."/>
            <person name="Calhoun S."/>
            <person name="Kuo A."/>
            <person name="Mondo S."/>
            <person name="Pangilinan J."/>
            <person name="Riley R."/>
            <person name="Labutti K."/>
            <person name="Andreopoulos B."/>
            <person name="Lipzen A."/>
            <person name="Chen C."/>
            <person name="Yanf M."/>
            <person name="Daum C."/>
            <person name="Ng V."/>
            <person name="Clum A."/>
            <person name="Steindorff A."/>
            <person name="Ohm R."/>
            <person name="Martin F."/>
            <person name="Silar P."/>
            <person name="Natvig D."/>
            <person name="Lalanne C."/>
            <person name="Gautier V."/>
            <person name="Ament-Velasquez S.L."/>
            <person name="Kruys A."/>
            <person name="Hutchinson M.I."/>
            <person name="Powell A.J."/>
            <person name="Barry K."/>
            <person name="Miller A.N."/>
            <person name="Grigoriev I.V."/>
            <person name="Debuchy R."/>
            <person name="Gladieux P."/>
            <person name="Thoren M.H."/>
            <person name="Johannesson H."/>
        </authorList>
    </citation>
    <scope>NUCLEOTIDE SEQUENCE</scope>
    <source>
        <strain evidence="1">CBS 118394</strain>
    </source>
</reference>
<sequence>MIVIQDADFDAAAGALQRACFRDAPWSYGSTVDPQSWQDTCLQEVHRLSALGYRNLDRNSRRLPFSPEIDEVHAERVVFLPSSYVHLSPATIPRSRFTRVDNFHYPDSELLLESFVRTCIKTGEADEGGGRTSFRRGPLRAYMVSSCLATMHWIRALMSKLRLGSMRTFGDTVAGWIG</sequence>
<protein>
    <submittedName>
        <fullName evidence="1">Uncharacterized protein</fullName>
    </submittedName>
</protein>
<dbReference type="EMBL" id="JAUEDM010000009">
    <property type="protein sequence ID" value="KAK3312076.1"/>
    <property type="molecule type" value="Genomic_DNA"/>
</dbReference>